<keyword evidence="3" id="KW-1015">Disulfide bond</keyword>
<dbReference type="InterPro" id="IPR002350">
    <property type="entry name" value="Kazal_dom"/>
</dbReference>
<evidence type="ECO:0000256" key="1">
    <source>
        <dbReference type="ARBA" id="ARBA00022690"/>
    </source>
</evidence>
<feature type="domain" description="Kazal-like" evidence="5">
    <location>
        <begin position="309"/>
        <end position="361"/>
    </location>
</feature>
<dbReference type="AlphaFoldDB" id="A0AAV2YPC6"/>
<evidence type="ECO:0000256" key="4">
    <source>
        <dbReference type="SAM" id="SignalP"/>
    </source>
</evidence>
<dbReference type="Pfam" id="PF00050">
    <property type="entry name" value="Kazal_1"/>
    <property type="match status" value="2"/>
</dbReference>
<dbReference type="InterPro" id="IPR050653">
    <property type="entry name" value="Prot_Inhib_GrowthFact_Antg"/>
</dbReference>
<evidence type="ECO:0000256" key="2">
    <source>
        <dbReference type="ARBA" id="ARBA00022900"/>
    </source>
</evidence>
<dbReference type="EMBL" id="DAKRPA010000209">
    <property type="protein sequence ID" value="DAZ95331.1"/>
    <property type="molecule type" value="Genomic_DNA"/>
</dbReference>
<sequence length="373" mass="39863">MKTTQLIAFTLASVAVASGQSTNAEATSSRCMRGCPRNWAPVCGSDGLTYGNKCTFDVAQCTNPALLLVKAGKCDTIETRESTAEVSDNKFGSIYCLQVLDPVCGSDGKTYNNECALQVAQCKTPMITLAQKGSCNGGTVESTAERCNTMCTLEYAPVCASNGRTYSNRCTFNVEKCRQRDDSLQIVSSGECASAAIHFDICPRILKSKPSLSIIMLVGVARTMMMVTAVSVCVVHVEGAAVADCPQTVCATVYDPVCGSNGITYDNTCQLQLAQCTQPKLVIRSHGECGNNPSTKSPKEPWQPGTVAPQINASCNVQCPEDYAPLCASDGTTIANHCELKVFKCKHPDINIDILHLGECTCEDMLPIPTDRQ</sequence>
<feature type="domain" description="Kazal-like" evidence="5">
    <location>
        <begin position="25"/>
        <end position="76"/>
    </location>
</feature>
<keyword evidence="7" id="KW-1185">Reference proteome</keyword>
<accession>A0AAV2YPC6</accession>
<reference evidence="6" key="2">
    <citation type="journal article" date="2023" name="Microbiol Resour">
        <title>Decontamination and Annotation of the Draft Genome Sequence of the Oomycete Lagenidium giganteum ARSEF 373.</title>
        <authorList>
            <person name="Morgan W.R."/>
            <person name="Tartar A."/>
        </authorList>
    </citation>
    <scope>NUCLEOTIDE SEQUENCE</scope>
    <source>
        <strain evidence="6">ARSEF 373</strain>
    </source>
</reference>
<feature type="domain" description="Kazal-like" evidence="5">
    <location>
        <begin position="239"/>
        <end position="291"/>
    </location>
</feature>
<comment type="caution">
    <text evidence="6">The sequence shown here is derived from an EMBL/GenBank/DDBJ whole genome shotgun (WGS) entry which is preliminary data.</text>
</comment>
<evidence type="ECO:0000259" key="5">
    <source>
        <dbReference type="PROSITE" id="PS51465"/>
    </source>
</evidence>
<keyword evidence="2" id="KW-0722">Serine protease inhibitor</keyword>
<keyword evidence="1" id="KW-0646">Protease inhibitor</keyword>
<feature type="domain" description="Kazal-like" evidence="5">
    <location>
        <begin position="82"/>
        <end position="137"/>
    </location>
</feature>
<dbReference type="PANTHER" id="PTHR10913:SF45">
    <property type="entry name" value="FOLLISTATIN, ISOFORM A-RELATED"/>
    <property type="match status" value="1"/>
</dbReference>
<feature type="signal peptide" evidence="4">
    <location>
        <begin position="1"/>
        <end position="19"/>
    </location>
</feature>
<dbReference type="PROSITE" id="PS51465">
    <property type="entry name" value="KAZAL_2"/>
    <property type="match status" value="5"/>
</dbReference>
<dbReference type="Proteomes" id="UP001146120">
    <property type="component" value="Unassembled WGS sequence"/>
</dbReference>
<dbReference type="SUPFAM" id="SSF100895">
    <property type="entry name" value="Kazal-type serine protease inhibitors"/>
    <property type="match status" value="5"/>
</dbReference>
<evidence type="ECO:0000313" key="6">
    <source>
        <dbReference type="EMBL" id="DAZ95331.1"/>
    </source>
</evidence>
<protein>
    <recommendedName>
        <fullName evidence="5">Kazal-like domain-containing protein</fullName>
    </recommendedName>
</protein>
<name>A0AAV2YPC6_9STRA</name>
<feature type="chain" id="PRO_5043449921" description="Kazal-like domain-containing protein" evidence="4">
    <location>
        <begin position="20"/>
        <end position="373"/>
    </location>
</feature>
<dbReference type="PANTHER" id="PTHR10913">
    <property type="entry name" value="FOLLISTATIN-RELATED"/>
    <property type="match status" value="1"/>
</dbReference>
<gene>
    <name evidence="6" type="ORF">N0F65_002438</name>
</gene>
<organism evidence="6 7">
    <name type="scientific">Lagenidium giganteum</name>
    <dbReference type="NCBI Taxonomy" id="4803"/>
    <lineage>
        <taxon>Eukaryota</taxon>
        <taxon>Sar</taxon>
        <taxon>Stramenopiles</taxon>
        <taxon>Oomycota</taxon>
        <taxon>Peronosporomycetes</taxon>
        <taxon>Pythiales</taxon>
        <taxon>Pythiaceae</taxon>
    </lineage>
</organism>
<dbReference type="SMART" id="SM00280">
    <property type="entry name" value="KAZAL"/>
    <property type="match status" value="5"/>
</dbReference>
<dbReference type="GO" id="GO:0005576">
    <property type="term" value="C:extracellular region"/>
    <property type="evidence" value="ECO:0007669"/>
    <property type="project" value="TreeGrafter"/>
</dbReference>
<reference evidence="6" key="1">
    <citation type="submission" date="2022-11" db="EMBL/GenBank/DDBJ databases">
        <authorList>
            <person name="Morgan W.R."/>
            <person name="Tartar A."/>
        </authorList>
    </citation>
    <scope>NUCLEOTIDE SEQUENCE</scope>
    <source>
        <strain evidence="6">ARSEF 373</strain>
    </source>
</reference>
<dbReference type="Gene3D" id="3.30.60.30">
    <property type="match status" value="5"/>
</dbReference>
<feature type="domain" description="Kazal-like" evidence="5">
    <location>
        <begin position="141"/>
        <end position="194"/>
    </location>
</feature>
<dbReference type="Pfam" id="PF07648">
    <property type="entry name" value="Kazal_2"/>
    <property type="match status" value="3"/>
</dbReference>
<dbReference type="CDD" id="cd00104">
    <property type="entry name" value="KAZAL_FS"/>
    <property type="match status" value="5"/>
</dbReference>
<evidence type="ECO:0000313" key="7">
    <source>
        <dbReference type="Proteomes" id="UP001146120"/>
    </source>
</evidence>
<evidence type="ECO:0000256" key="3">
    <source>
        <dbReference type="ARBA" id="ARBA00023157"/>
    </source>
</evidence>
<proteinExistence type="predicted"/>
<dbReference type="InterPro" id="IPR036058">
    <property type="entry name" value="Kazal_dom_sf"/>
</dbReference>
<keyword evidence="4" id="KW-0732">Signal</keyword>